<dbReference type="EMBL" id="HACM01005410">
    <property type="protein sequence ID" value="CRZ05852.1"/>
    <property type="molecule type" value="Transcribed_RNA"/>
</dbReference>
<proteinExistence type="predicted"/>
<sequence length="362" mass="40590">PYLISRLSGKWISGCNNLVYMVGIPTEFPRCLWERSDDEDLPSLGDEIEERIMFLARSMQLPSSYDRDCVLILQYFIKLLTSRPHPANLSRPHLDASILSAVLATARVHHVPLSLYDAVSRLRYDVAVLNNGYHHFGAIIPFPQSNPTIYFPRVIASLGHDFPELHEIACKLVDIGYGQLVTVGRPAPAIAAACVVLAWRGISKRQVSNDVIAMIEKEIKIPFQIETDLILASCSRLAQFFPFDIPMTTQSIDIYLPEIIVNLDGLIALDMFVSTNLKGSGPLITDEVLRRVDRCKSVIRVCRRLQDDVAINVNELGIDILRDQRINIEESCRGSSDETVEILIRKGIPLTSIIDGDYNVHV</sequence>
<feature type="non-terminal residue" evidence="1">
    <location>
        <position position="1"/>
    </location>
</feature>
<evidence type="ECO:0000313" key="1">
    <source>
        <dbReference type="EMBL" id="CRZ05852.1"/>
    </source>
</evidence>
<organism evidence="1">
    <name type="scientific">Spongospora subterranea</name>
    <dbReference type="NCBI Taxonomy" id="70186"/>
    <lineage>
        <taxon>Eukaryota</taxon>
        <taxon>Sar</taxon>
        <taxon>Rhizaria</taxon>
        <taxon>Endomyxa</taxon>
        <taxon>Phytomyxea</taxon>
        <taxon>Plasmodiophorida</taxon>
        <taxon>Plasmodiophoridae</taxon>
        <taxon>Spongospora</taxon>
    </lineage>
</organism>
<accession>A0A0H5QVU2</accession>
<name>A0A0H5QVU2_9EUKA</name>
<reference evidence="1" key="1">
    <citation type="submission" date="2015-04" db="EMBL/GenBank/DDBJ databases">
        <title>The genome sequence of the plant pathogenic Rhizarian Plasmodiophora brassicae reveals insights in its biotrophic life cycle and the origin of chitin synthesis.</title>
        <authorList>
            <person name="Schwelm A."/>
            <person name="Fogelqvist J."/>
            <person name="Knaust A."/>
            <person name="Julke S."/>
            <person name="Lilja T."/>
            <person name="Dhandapani V."/>
            <person name="Bonilla-Rosso G."/>
            <person name="Karlsson M."/>
            <person name="Shevchenko A."/>
            <person name="Choi S.R."/>
            <person name="Kim H.G."/>
            <person name="Park J.Y."/>
            <person name="Lim Y.P."/>
            <person name="Ludwig-Muller J."/>
            <person name="Dixelius C."/>
        </authorList>
    </citation>
    <scope>NUCLEOTIDE SEQUENCE</scope>
    <source>
        <tissue evidence="1">Potato root galls</tissue>
    </source>
</reference>
<protein>
    <submittedName>
        <fullName evidence="1">Uncharacterized protein</fullName>
    </submittedName>
</protein>
<dbReference type="AlphaFoldDB" id="A0A0H5QVU2"/>